<keyword evidence="1" id="KW-1185">Reference proteome</keyword>
<dbReference type="AlphaFoldDB" id="A0AAF5DTG1"/>
<name>A0AAF5DTG1_STRER</name>
<sequence length="330" mass="40334">NYLKIIQFMKIKYILNKNNNQYMDNITVKIFCYNFYQKQNEKYENFRKKNFSSIGDSPIKYLNDMYIEIGEFSNYLKSFHLSNDEINILNQVNNINTNLTYVLFDCSMIRSCKKLAHLKTLPFFYITRNIFFQNFETNNNYKIDTFNVFIYRMFDEFFISKEELEEKIKAPKFHFIHFMENEITYLFNKLVDYNNDYSLYLPPTKDEEIEVINGSLDNYCMLGYFKKIRKMAIHLHFVRLLLDSKNIDDELYKYEVFYVVNVFKKRVKHLIDEIDKNKCFEDKNQLYDNNKYGTISNFEVEQKIREYRQNKLKNINEYFIINLLLNKTKK</sequence>
<proteinExistence type="predicted"/>
<protein>
    <submittedName>
        <fullName evidence="2">Uncharacterized protein</fullName>
    </submittedName>
</protein>
<dbReference type="WBParaSite" id="TCONS_00017146.p1">
    <property type="protein sequence ID" value="TCONS_00017146.p1"/>
    <property type="gene ID" value="XLOC_011302"/>
</dbReference>
<evidence type="ECO:0000313" key="2">
    <source>
        <dbReference type="WBParaSite" id="TCONS_00017146.p1"/>
    </source>
</evidence>
<accession>A0AAF5DTG1</accession>
<organism evidence="1 2">
    <name type="scientific">Strongyloides stercoralis</name>
    <name type="common">Threadworm</name>
    <dbReference type="NCBI Taxonomy" id="6248"/>
    <lineage>
        <taxon>Eukaryota</taxon>
        <taxon>Metazoa</taxon>
        <taxon>Ecdysozoa</taxon>
        <taxon>Nematoda</taxon>
        <taxon>Chromadorea</taxon>
        <taxon>Rhabditida</taxon>
        <taxon>Tylenchina</taxon>
        <taxon>Panagrolaimomorpha</taxon>
        <taxon>Strongyloidoidea</taxon>
        <taxon>Strongyloididae</taxon>
        <taxon>Strongyloides</taxon>
    </lineage>
</organism>
<reference evidence="2" key="1">
    <citation type="submission" date="2024-02" db="UniProtKB">
        <authorList>
            <consortium name="WormBaseParasite"/>
        </authorList>
    </citation>
    <scope>IDENTIFICATION</scope>
</reference>
<evidence type="ECO:0000313" key="1">
    <source>
        <dbReference type="Proteomes" id="UP000035681"/>
    </source>
</evidence>
<dbReference type="Proteomes" id="UP000035681">
    <property type="component" value="Unplaced"/>
</dbReference>